<sequence>MGVDTLIVTGVGTETVTGTENEVGTETEPRAEIGTAIAIMMTVRHALPMRPSSCTCIQPSSAPTLWPHDISDNRRTHSPSDRHWTHDKYGSKDLDSQRWRDSDQRHRAEDTAPPVSRHVVFRNLNYDATEDDIFRTLDALNLPTPLKITILREQDTGESRGVAFVDFERIEDAQTLVDQATLEIMERTARVCFKEGRRRDGGAHQEPPSNVLIARNLSPMTDEASPPIKTRVMRDQDGVSRCFGFIDYSSDQEARMVLDRIATTELPFLVDNREISVNFARAFDDLPVRGSGGSAALAVQRADSKEPENPMERLRVDPATGWLYDPHTSYYYDKIHRLFYNGATRQYMQWDTTTKLFVAVETPPDVKEREQQMWAAALNQTTAAATAAKQDDADPAKAMANQLEEWERKQERKRQKEAKSGVLIKKKVKAAATGFKVVGASETTDPSAEGEDGAEEDDGVDYDSLVQKLPPEVGTVHDWDVLEQRQFINVEKFACLLCKRALETKDKLEKHIRVSKLHVDNVAKAREKVTSMLTTREREKLADAEARAAYRDRAKERRKLHGQKRKPPQSFRKRAAPQAPVVEQPTKDGIKEDNVGNRMLKAMGWSEGKGLGKDGSGIVKPIEAEVRVQGAGLGAAPTYKVEDGDLTGTMKNMARARYERVLREEQVQDHDVPSATAT</sequence>
<keyword evidence="2 5" id="KW-0694">RNA-binding</keyword>
<dbReference type="CDD" id="cd16163">
    <property type="entry name" value="OCRE_RBM6"/>
    <property type="match status" value="1"/>
</dbReference>
<dbReference type="OMA" id="AMANQLE"/>
<dbReference type="PROSITE" id="PS50174">
    <property type="entry name" value="G_PATCH"/>
    <property type="match status" value="1"/>
</dbReference>
<evidence type="ECO:0000256" key="1">
    <source>
        <dbReference type="ARBA" id="ARBA00004123"/>
    </source>
</evidence>
<accession>A9URA0</accession>
<feature type="region of interest" description="Disordered" evidence="6">
    <location>
        <begin position="540"/>
        <end position="592"/>
    </location>
</feature>
<dbReference type="Gene3D" id="3.30.70.330">
    <property type="match status" value="2"/>
</dbReference>
<feature type="domain" description="RRM" evidence="7">
    <location>
        <begin position="215"/>
        <end position="282"/>
    </location>
</feature>
<feature type="compositionally biased region" description="Basic and acidic residues" evidence="6">
    <location>
        <begin position="540"/>
        <end position="555"/>
    </location>
</feature>
<dbReference type="eggNOG" id="KOG0123">
    <property type="taxonomic scope" value="Eukaryota"/>
</dbReference>
<dbReference type="InParanoid" id="A9URA0"/>
<dbReference type="InterPro" id="IPR000504">
    <property type="entry name" value="RRM_dom"/>
</dbReference>
<evidence type="ECO:0000259" key="7">
    <source>
        <dbReference type="PROSITE" id="PS50102"/>
    </source>
</evidence>
<gene>
    <name evidence="10" type="ORF">MONBRDRAFT_23132</name>
</gene>
<dbReference type="GO" id="GO:0005634">
    <property type="term" value="C:nucleus"/>
    <property type="evidence" value="ECO:0000318"/>
    <property type="project" value="GO_Central"/>
</dbReference>
<dbReference type="SMART" id="SM00360">
    <property type="entry name" value="RRM"/>
    <property type="match status" value="2"/>
</dbReference>
<evidence type="ECO:0000259" key="9">
    <source>
        <dbReference type="PROSITE" id="PS50174"/>
    </source>
</evidence>
<dbReference type="InterPro" id="IPR012677">
    <property type="entry name" value="Nucleotide-bd_a/b_plait_sf"/>
</dbReference>
<keyword evidence="3" id="KW-0539">Nucleus</keyword>
<protein>
    <recommendedName>
        <fullName evidence="12">G-patch domain-containing protein</fullName>
    </recommendedName>
</protein>
<dbReference type="AlphaFoldDB" id="A9URA0"/>
<dbReference type="InterPro" id="IPR013087">
    <property type="entry name" value="Znf_C2H2_type"/>
</dbReference>
<organism evidence="10 11">
    <name type="scientific">Monosiga brevicollis</name>
    <name type="common">Choanoflagellate</name>
    <dbReference type="NCBI Taxonomy" id="81824"/>
    <lineage>
        <taxon>Eukaryota</taxon>
        <taxon>Choanoflagellata</taxon>
        <taxon>Craspedida</taxon>
        <taxon>Salpingoecidae</taxon>
        <taxon>Monosiga</taxon>
    </lineage>
</organism>
<evidence type="ECO:0000259" key="8">
    <source>
        <dbReference type="PROSITE" id="PS50157"/>
    </source>
</evidence>
<dbReference type="PROSITE" id="PS50157">
    <property type="entry name" value="ZINC_FINGER_C2H2_2"/>
    <property type="match status" value="1"/>
</dbReference>
<dbReference type="Pfam" id="PF01585">
    <property type="entry name" value="G-patch"/>
    <property type="match status" value="1"/>
</dbReference>
<evidence type="ECO:0000256" key="5">
    <source>
        <dbReference type="PROSITE-ProRule" id="PRU00176"/>
    </source>
</evidence>
<name>A9URA0_MONBE</name>
<feature type="compositionally biased region" description="Basic and acidic residues" evidence="6">
    <location>
        <begin position="69"/>
        <end position="110"/>
    </location>
</feature>
<keyword evidence="4" id="KW-0479">Metal-binding</keyword>
<evidence type="ECO:0000256" key="3">
    <source>
        <dbReference type="ARBA" id="ARBA00023242"/>
    </source>
</evidence>
<dbReference type="SUPFAM" id="SSF54928">
    <property type="entry name" value="RNA-binding domain, RBD"/>
    <property type="match status" value="1"/>
</dbReference>
<feature type="compositionally biased region" description="Acidic residues" evidence="6">
    <location>
        <begin position="448"/>
        <end position="460"/>
    </location>
</feature>
<dbReference type="SMART" id="SM00443">
    <property type="entry name" value="G_patch"/>
    <property type="match status" value="1"/>
</dbReference>
<evidence type="ECO:0008006" key="12">
    <source>
        <dbReference type="Google" id="ProtNLM"/>
    </source>
</evidence>
<reference evidence="10 11" key="1">
    <citation type="journal article" date="2008" name="Nature">
        <title>The genome of the choanoflagellate Monosiga brevicollis and the origin of metazoans.</title>
        <authorList>
            <consortium name="JGI Sequencing"/>
            <person name="King N."/>
            <person name="Westbrook M.J."/>
            <person name="Young S.L."/>
            <person name="Kuo A."/>
            <person name="Abedin M."/>
            <person name="Chapman J."/>
            <person name="Fairclough S."/>
            <person name="Hellsten U."/>
            <person name="Isogai Y."/>
            <person name="Letunic I."/>
            <person name="Marr M."/>
            <person name="Pincus D."/>
            <person name="Putnam N."/>
            <person name="Rokas A."/>
            <person name="Wright K.J."/>
            <person name="Zuzow R."/>
            <person name="Dirks W."/>
            <person name="Good M."/>
            <person name="Goodstein D."/>
            <person name="Lemons D."/>
            <person name="Li W."/>
            <person name="Lyons J.B."/>
            <person name="Morris A."/>
            <person name="Nichols S."/>
            <person name="Richter D.J."/>
            <person name="Salamov A."/>
            <person name="Bork P."/>
            <person name="Lim W.A."/>
            <person name="Manning G."/>
            <person name="Miller W.T."/>
            <person name="McGinnis W."/>
            <person name="Shapiro H."/>
            <person name="Tjian R."/>
            <person name="Grigoriev I.V."/>
            <person name="Rokhsar D."/>
        </authorList>
    </citation>
    <scope>NUCLEOTIDE SEQUENCE [LARGE SCALE GENOMIC DNA]</scope>
    <source>
        <strain evidence="11">MX1 / ATCC 50154</strain>
    </source>
</reference>
<dbReference type="Proteomes" id="UP000001357">
    <property type="component" value="Unassembled WGS sequence"/>
</dbReference>
<feature type="region of interest" description="Disordered" evidence="6">
    <location>
        <begin position="62"/>
        <end position="112"/>
    </location>
</feature>
<feature type="domain" description="C2H2-type" evidence="8">
    <location>
        <begin position="493"/>
        <end position="523"/>
    </location>
</feature>
<keyword evidence="4" id="KW-0863">Zinc-finger</keyword>
<keyword evidence="4" id="KW-0862">Zinc</keyword>
<evidence type="ECO:0000313" key="10">
    <source>
        <dbReference type="EMBL" id="EDQ92206.1"/>
    </source>
</evidence>
<dbReference type="PROSITE" id="PS50102">
    <property type="entry name" value="RRM"/>
    <property type="match status" value="2"/>
</dbReference>
<dbReference type="PANTHER" id="PTHR13948:SF3">
    <property type="entry name" value="FI21118P1"/>
    <property type="match status" value="1"/>
</dbReference>
<dbReference type="GO" id="GO:0000398">
    <property type="term" value="P:mRNA splicing, via spliceosome"/>
    <property type="evidence" value="ECO:0000318"/>
    <property type="project" value="GO_Central"/>
</dbReference>
<evidence type="ECO:0000313" key="11">
    <source>
        <dbReference type="Proteomes" id="UP000001357"/>
    </source>
</evidence>
<dbReference type="InterPro" id="IPR035617">
    <property type="entry name" value="RBM6_OCRE"/>
</dbReference>
<dbReference type="Pfam" id="PF17780">
    <property type="entry name" value="OCRE"/>
    <property type="match status" value="1"/>
</dbReference>
<dbReference type="FunCoup" id="A9URA0">
    <property type="interactions" value="1826"/>
</dbReference>
<dbReference type="EMBL" id="CH991544">
    <property type="protein sequence ID" value="EDQ92206.1"/>
    <property type="molecule type" value="Genomic_DNA"/>
</dbReference>
<proteinExistence type="predicted"/>
<evidence type="ECO:0000256" key="2">
    <source>
        <dbReference type="ARBA" id="ARBA00022884"/>
    </source>
</evidence>
<evidence type="ECO:0000256" key="6">
    <source>
        <dbReference type="SAM" id="MobiDB-lite"/>
    </source>
</evidence>
<evidence type="ECO:0000256" key="4">
    <source>
        <dbReference type="PROSITE-ProRule" id="PRU00042"/>
    </source>
</evidence>
<dbReference type="GeneID" id="5888257"/>
<dbReference type="GO" id="GO:0008270">
    <property type="term" value="F:zinc ion binding"/>
    <property type="evidence" value="ECO:0007669"/>
    <property type="project" value="UniProtKB-KW"/>
</dbReference>
<feature type="compositionally biased region" description="Basic residues" evidence="6">
    <location>
        <begin position="556"/>
        <end position="575"/>
    </location>
</feature>
<keyword evidence="11" id="KW-1185">Reference proteome</keyword>
<dbReference type="RefSeq" id="XP_001743492.1">
    <property type="nucleotide sequence ID" value="XM_001743440.1"/>
</dbReference>
<dbReference type="InterPro" id="IPR041591">
    <property type="entry name" value="OCRE"/>
</dbReference>
<dbReference type="InterPro" id="IPR000467">
    <property type="entry name" value="G_patch_dom"/>
</dbReference>
<dbReference type="eggNOG" id="KOG0154">
    <property type="taxonomic scope" value="Eukaryota"/>
</dbReference>
<feature type="domain" description="G-patch" evidence="9">
    <location>
        <begin position="592"/>
        <end position="638"/>
    </location>
</feature>
<comment type="subcellular location">
    <subcellularLocation>
        <location evidence="1">Nucleus</location>
    </subcellularLocation>
</comment>
<dbReference type="InterPro" id="IPR035979">
    <property type="entry name" value="RBD_domain_sf"/>
</dbReference>
<dbReference type="GO" id="GO:0003723">
    <property type="term" value="F:RNA binding"/>
    <property type="evidence" value="ECO:0000318"/>
    <property type="project" value="GO_Central"/>
</dbReference>
<dbReference type="Pfam" id="PF00076">
    <property type="entry name" value="RRM_1"/>
    <property type="match status" value="1"/>
</dbReference>
<dbReference type="PANTHER" id="PTHR13948">
    <property type="entry name" value="RNA-BINDING PROTEIN"/>
    <property type="match status" value="1"/>
</dbReference>
<feature type="region of interest" description="Disordered" evidence="6">
    <location>
        <begin position="439"/>
        <end position="460"/>
    </location>
</feature>
<dbReference type="KEGG" id="mbr:MONBRDRAFT_23132"/>
<dbReference type="STRING" id="81824.A9URA0"/>
<feature type="domain" description="RRM" evidence="7">
    <location>
        <begin position="117"/>
        <end position="196"/>
    </location>
</feature>